<evidence type="ECO:0000313" key="2">
    <source>
        <dbReference type="EMBL" id="GAA0458245.1"/>
    </source>
</evidence>
<feature type="compositionally biased region" description="Basic and acidic residues" evidence="1">
    <location>
        <begin position="19"/>
        <end position="29"/>
    </location>
</feature>
<dbReference type="Proteomes" id="UP001499895">
    <property type="component" value="Unassembled WGS sequence"/>
</dbReference>
<comment type="caution">
    <text evidence="2">The sequence shown here is derived from an EMBL/GenBank/DDBJ whole genome shotgun (WGS) entry which is preliminary data.</text>
</comment>
<feature type="region of interest" description="Disordered" evidence="1">
    <location>
        <begin position="1"/>
        <end position="88"/>
    </location>
</feature>
<reference evidence="3" key="1">
    <citation type="journal article" date="2019" name="Int. J. Syst. Evol. Microbiol.">
        <title>The Global Catalogue of Microorganisms (GCM) 10K type strain sequencing project: providing services to taxonomists for standard genome sequencing and annotation.</title>
        <authorList>
            <consortium name="The Broad Institute Genomics Platform"/>
            <consortium name="The Broad Institute Genome Sequencing Center for Infectious Disease"/>
            <person name="Wu L."/>
            <person name="Ma J."/>
        </authorList>
    </citation>
    <scope>NUCLEOTIDE SEQUENCE [LARGE SCALE GENOMIC DNA]</scope>
    <source>
        <strain evidence="3">JCM 10649</strain>
    </source>
</reference>
<proteinExistence type="predicted"/>
<dbReference type="EMBL" id="BAAAHB010000016">
    <property type="protein sequence ID" value="GAA0458245.1"/>
    <property type="molecule type" value="Genomic_DNA"/>
</dbReference>
<protein>
    <submittedName>
        <fullName evidence="2">Uncharacterized protein</fullName>
    </submittedName>
</protein>
<evidence type="ECO:0000313" key="3">
    <source>
        <dbReference type="Proteomes" id="UP001499895"/>
    </source>
</evidence>
<gene>
    <name evidence="2" type="ORF">GCM10009544_21020</name>
</gene>
<evidence type="ECO:0000256" key="1">
    <source>
        <dbReference type="SAM" id="MobiDB-lite"/>
    </source>
</evidence>
<feature type="compositionally biased region" description="Basic and acidic residues" evidence="1">
    <location>
        <begin position="78"/>
        <end position="88"/>
    </location>
</feature>
<name>A0ABP3JP77_9ACTN</name>
<sequence length="88" mass="9848">MDKREKAPRANAAGPLERSSCEPYDRHISSTDSPGQAATRHLFGHAYDNHEPQTTPVRNECHAGASGERNPRRPGQHARFDAYNRHAM</sequence>
<keyword evidence="3" id="KW-1185">Reference proteome</keyword>
<accession>A0ABP3JP77</accession>
<organism evidence="2 3">
    <name type="scientific">Streptomyces stramineus</name>
    <dbReference type="NCBI Taxonomy" id="173861"/>
    <lineage>
        <taxon>Bacteria</taxon>
        <taxon>Bacillati</taxon>
        <taxon>Actinomycetota</taxon>
        <taxon>Actinomycetes</taxon>
        <taxon>Kitasatosporales</taxon>
        <taxon>Streptomycetaceae</taxon>
        <taxon>Streptomyces</taxon>
    </lineage>
</organism>